<dbReference type="Proteomes" id="UP000221165">
    <property type="component" value="Unassembled WGS sequence"/>
</dbReference>
<organism evidence="5 6">
    <name type="scientific">Cystoisospora suis</name>
    <dbReference type="NCBI Taxonomy" id="483139"/>
    <lineage>
        <taxon>Eukaryota</taxon>
        <taxon>Sar</taxon>
        <taxon>Alveolata</taxon>
        <taxon>Apicomplexa</taxon>
        <taxon>Conoidasida</taxon>
        <taxon>Coccidia</taxon>
        <taxon>Eucoccidiorida</taxon>
        <taxon>Eimeriorina</taxon>
        <taxon>Sarcocystidae</taxon>
        <taxon>Cystoisospora</taxon>
    </lineage>
</organism>
<comment type="similarity">
    <text evidence="1">Belongs to the serpin family.</text>
</comment>
<feature type="compositionally biased region" description="Basic and acidic residues" evidence="2">
    <location>
        <begin position="58"/>
        <end position="69"/>
    </location>
</feature>
<evidence type="ECO:0000256" key="2">
    <source>
        <dbReference type="SAM" id="MobiDB-lite"/>
    </source>
</evidence>
<dbReference type="PANTHER" id="PTHR11461">
    <property type="entry name" value="SERINE PROTEASE INHIBITOR, SERPIN"/>
    <property type="match status" value="1"/>
</dbReference>
<keyword evidence="5" id="KW-0378">Hydrolase</keyword>
<dbReference type="InterPro" id="IPR042178">
    <property type="entry name" value="Serpin_sf_1"/>
</dbReference>
<dbReference type="InterPro" id="IPR000215">
    <property type="entry name" value="Serpin_fam"/>
</dbReference>
<dbReference type="EMBL" id="MIGC01002241">
    <property type="protein sequence ID" value="PHJ21451.1"/>
    <property type="molecule type" value="Genomic_DNA"/>
</dbReference>
<gene>
    <name evidence="5" type="ORF">CSUI_004707</name>
</gene>
<feature type="region of interest" description="Disordered" evidence="2">
    <location>
        <begin position="48"/>
        <end position="94"/>
    </location>
</feature>
<evidence type="ECO:0000313" key="5">
    <source>
        <dbReference type="EMBL" id="PHJ21451.1"/>
    </source>
</evidence>
<dbReference type="Gene3D" id="3.30.497.10">
    <property type="entry name" value="Antithrombin, subunit I, domain 2"/>
    <property type="match status" value="1"/>
</dbReference>
<dbReference type="GeneID" id="94428103"/>
<keyword evidence="5" id="KW-0645">Protease</keyword>
<evidence type="ECO:0000313" key="6">
    <source>
        <dbReference type="Proteomes" id="UP000221165"/>
    </source>
</evidence>
<protein>
    <submittedName>
        <fullName evidence="5">Serine protease</fullName>
    </submittedName>
</protein>
<sequence length="315" mass="34876">MAATLPTRHRGSPHQCLQAFSNDRNVWYSLFFLFTFTFVIVAGAGSGAGGDGVPGCDGGRRGRHGDSRSSHPSAADAGEQVRAIRRPGSSSNVSPPLSDLAAYFYAATLDVEPDKALKNYIMSPFSILRMFHALEDGAGGETLDQMRALMDEDTPFLDPPPIEGPGVFRPAERLYVRRDFEEDTQLRAYREHERTRGVEVISAEFESAQQAVDEVNTFVADTTENHITELLNLDDVPASPDILLLNVAVFQAPWEQSFDRVQRGFFRSLDRGEQHVEFMEMVTGATHAQFFGDSEVQGYTASAFREKLSDVCRCP</sequence>
<keyword evidence="3" id="KW-1133">Transmembrane helix</keyword>
<comment type="caution">
    <text evidence="5">The sequence shown here is derived from an EMBL/GenBank/DDBJ whole genome shotgun (WGS) entry which is preliminary data.</text>
</comment>
<dbReference type="GO" id="GO:0008233">
    <property type="term" value="F:peptidase activity"/>
    <property type="evidence" value="ECO:0007669"/>
    <property type="project" value="UniProtKB-KW"/>
</dbReference>
<evidence type="ECO:0000256" key="3">
    <source>
        <dbReference type="SAM" id="Phobius"/>
    </source>
</evidence>
<dbReference type="RefSeq" id="XP_067923133.1">
    <property type="nucleotide sequence ID" value="XM_068064892.1"/>
</dbReference>
<dbReference type="InterPro" id="IPR036186">
    <property type="entry name" value="Serpin_sf"/>
</dbReference>
<keyword evidence="6" id="KW-1185">Reference proteome</keyword>
<reference evidence="5 6" key="1">
    <citation type="journal article" date="2017" name="Int. J. Parasitol.">
        <title>The genome of the protozoan parasite Cystoisospora suis and a reverse vaccinology approach to identify vaccine candidates.</title>
        <authorList>
            <person name="Palmieri N."/>
            <person name="Shrestha A."/>
            <person name="Ruttkowski B."/>
            <person name="Beck T."/>
            <person name="Vogl C."/>
            <person name="Tomley F."/>
            <person name="Blake D.P."/>
            <person name="Joachim A."/>
        </authorList>
    </citation>
    <scope>NUCLEOTIDE SEQUENCE [LARGE SCALE GENOMIC DNA]</scope>
    <source>
        <strain evidence="5 6">Wien I</strain>
    </source>
</reference>
<accession>A0A2C6KAD5</accession>
<feature type="domain" description="Serpin" evidence="4">
    <location>
        <begin position="115"/>
        <end position="282"/>
    </location>
</feature>
<keyword evidence="3" id="KW-0472">Membrane</keyword>
<evidence type="ECO:0000259" key="4">
    <source>
        <dbReference type="Pfam" id="PF00079"/>
    </source>
</evidence>
<dbReference type="AlphaFoldDB" id="A0A2C6KAD5"/>
<feature type="transmembrane region" description="Helical" evidence="3">
    <location>
        <begin position="26"/>
        <end position="45"/>
    </location>
</feature>
<keyword evidence="3" id="KW-0812">Transmembrane</keyword>
<dbReference type="GO" id="GO:0006508">
    <property type="term" value="P:proteolysis"/>
    <property type="evidence" value="ECO:0007669"/>
    <property type="project" value="UniProtKB-KW"/>
</dbReference>
<dbReference type="PANTHER" id="PTHR11461:SF211">
    <property type="entry name" value="GH10112P-RELATED"/>
    <property type="match status" value="1"/>
</dbReference>
<dbReference type="SUPFAM" id="SSF56574">
    <property type="entry name" value="Serpins"/>
    <property type="match status" value="1"/>
</dbReference>
<feature type="compositionally biased region" description="Gly residues" evidence="2">
    <location>
        <begin position="48"/>
        <end position="57"/>
    </location>
</feature>
<evidence type="ECO:0000256" key="1">
    <source>
        <dbReference type="ARBA" id="ARBA00009500"/>
    </source>
</evidence>
<dbReference type="GO" id="GO:0005615">
    <property type="term" value="C:extracellular space"/>
    <property type="evidence" value="ECO:0007669"/>
    <property type="project" value="InterPro"/>
</dbReference>
<dbReference type="OrthoDB" id="671595at2759"/>
<dbReference type="InterPro" id="IPR023796">
    <property type="entry name" value="Serpin_dom"/>
</dbReference>
<dbReference type="VEuPathDB" id="ToxoDB:CSUI_004707"/>
<name>A0A2C6KAD5_9APIC</name>
<proteinExistence type="inferred from homology"/>
<dbReference type="GO" id="GO:0004867">
    <property type="term" value="F:serine-type endopeptidase inhibitor activity"/>
    <property type="evidence" value="ECO:0007669"/>
    <property type="project" value="InterPro"/>
</dbReference>
<dbReference type="Pfam" id="PF00079">
    <property type="entry name" value="Serpin"/>
    <property type="match status" value="1"/>
</dbReference>